<name>A0A9D4GIF9_DREPO</name>
<dbReference type="Proteomes" id="UP000828390">
    <property type="component" value="Unassembled WGS sequence"/>
</dbReference>
<dbReference type="EMBL" id="JAIWYP010000005">
    <property type="protein sequence ID" value="KAH3817463.1"/>
    <property type="molecule type" value="Genomic_DNA"/>
</dbReference>
<reference evidence="1" key="1">
    <citation type="journal article" date="2019" name="bioRxiv">
        <title>The Genome of the Zebra Mussel, Dreissena polymorpha: A Resource for Invasive Species Research.</title>
        <authorList>
            <person name="McCartney M.A."/>
            <person name="Auch B."/>
            <person name="Kono T."/>
            <person name="Mallez S."/>
            <person name="Zhang Y."/>
            <person name="Obille A."/>
            <person name="Becker A."/>
            <person name="Abrahante J.E."/>
            <person name="Garbe J."/>
            <person name="Badalamenti J.P."/>
            <person name="Herman A."/>
            <person name="Mangelson H."/>
            <person name="Liachko I."/>
            <person name="Sullivan S."/>
            <person name="Sone E.D."/>
            <person name="Koren S."/>
            <person name="Silverstein K.A.T."/>
            <person name="Beckman K.B."/>
            <person name="Gohl D.M."/>
        </authorList>
    </citation>
    <scope>NUCLEOTIDE SEQUENCE</scope>
    <source>
        <strain evidence="1">Duluth1</strain>
        <tissue evidence="1">Whole animal</tissue>
    </source>
</reference>
<sequence length="71" mass="7862">MNLKNVKSEASLKELSALTTDVSLQEKAKLHALEKIDQNKQSIFKKVMSSMKPNSVHDGVKTLAVRVNSSH</sequence>
<gene>
    <name evidence="1" type="ORF">DPMN_118999</name>
</gene>
<evidence type="ECO:0000313" key="2">
    <source>
        <dbReference type="Proteomes" id="UP000828390"/>
    </source>
</evidence>
<protein>
    <submittedName>
        <fullName evidence="1">Uncharacterized protein</fullName>
    </submittedName>
</protein>
<reference evidence="1" key="2">
    <citation type="submission" date="2020-11" db="EMBL/GenBank/DDBJ databases">
        <authorList>
            <person name="McCartney M.A."/>
            <person name="Auch B."/>
            <person name="Kono T."/>
            <person name="Mallez S."/>
            <person name="Becker A."/>
            <person name="Gohl D.M."/>
            <person name="Silverstein K.A.T."/>
            <person name="Koren S."/>
            <person name="Bechman K.B."/>
            <person name="Herman A."/>
            <person name="Abrahante J.E."/>
            <person name="Garbe J."/>
        </authorList>
    </citation>
    <scope>NUCLEOTIDE SEQUENCE</scope>
    <source>
        <strain evidence="1">Duluth1</strain>
        <tissue evidence="1">Whole animal</tissue>
    </source>
</reference>
<evidence type="ECO:0000313" key="1">
    <source>
        <dbReference type="EMBL" id="KAH3817463.1"/>
    </source>
</evidence>
<proteinExistence type="predicted"/>
<dbReference type="AlphaFoldDB" id="A0A9D4GIF9"/>
<comment type="caution">
    <text evidence="1">The sequence shown here is derived from an EMBL/GenBank/DDBJ whole genome shotgun (WGS) entry which is preliminary data.</text>
</comment>
<keyword evidence="2" id="KW-1185">Reference proteome</keyword>
<accession>A0A9D4GIF9</accession>
<organism evidence="1 2">
    <name type="scientific">Dreissena polymorpha</name>
    <name type="common">Zebra mussel</name>
    <name type="synonym">Mytilus polymorpha</name>
    <dbReference type="NCBI Taxonomy" id="45954"/>
    <lineage>
        <taxon>Eukaryota</taxon>
        <taxon>Metazoa</taxon>
        <taxon>Spiralia</taxon>
        <taxon>Lophotrochozoa</taxon>
        <taxon>Mollusca</taxon>
        <taxon>Bivalvia</taxon>
        <taxon>Autobranchia</taxon>
        <taxon>Heteroconchia</taxon>
        <taxon>Euheterodonta</taxon>
        <taxon>Imparidentia</taxon>
        <taxon>Neoheterodontei</taxon>
        <taxon>Myida</taxon>
        <taxon>Dreissenoidea</taxon>
        <taxon>Dreissenidae</taxon>
        <taxon>Dreissena</taxon>
    </lineage>
</organism>